<dbReference type="Proteomes" id="UP001275664">
    <property type="component" value="Unassembled WGS sequence"/>
</dbReference>
<dbReference type="InterPro" id="IPR050263">
    <property type="entry name" value="Bact_Fimbrial_Adh_Pro"/>
</dbReference>
<gene>
    <name evidence="3" type="ORF">SIK69_16775</name>
</gene>
<feature type="chain" id="PRO_5047140838" evidence="1">
    <location>
        <begin position="25"/>
        <end position="190"/>
    </location>
</feature>
<evidence type="ECO:0000259" key="2">
    <source>
        <dbReference type="Pfam" id="PF00419"/>
    </source>
</evidence>
<dbReference type="Pfam" id="PF00419">
    <property type="entry name" value="Fimbrial"/>
    <property type="match status" value="1"/>
</dbReference>
<dbReference type="PROSITE" id="PS51257">
    <property type="entry name" value="PROKAR_LIPOPROTEIN"/>
    <property type="match status" value="1"/>
</dbReference>
<evidence type="ECO:0000313" key="4">
    <source>
        <dbReference type="Proteomes" id="UP001275664"/>
    </source>
</evidence>
<feature type="signal peptide" evidence="1">
    <location>
        <begin position="1"/>
        <end position="24"/>
    </location>
</feature>
<comment type="caution">
    <text evidence="3">The sequence shown here is derived from an EMBL/GenBank/DDBJ whole genome shotgun (WGS) entry which is preliminary data.</text>
</comment>
<dbReference type="Gene3D" id="2.60.40.1090">
    <property type="entry name" value="Fimbrial-type adhesion domain"/>
    <property type="match status" value="1"/>
</dbReference>
<accession>A0ABU4QUB7</accession>
<dbReference type="EMBL" id="JAWXRD010000038">
    <property type="protein sequence ID" value="MDX6041843.1"/>
    <property type="molecule type" value="Genomic_DNA"/>
</dbReference>
<protein>
    <submittedName>
        <fullName evidence="3">Fimbrial protein</fullName>
    </submittedName>
</protein>
<organism evidence="3 4">
    <name type="scientific">Scandinavium lactucae</name>
    <dbReference type="NCBI Taxonomy" id="3095028"/>
    <lineage>
        <taxon>Bacteria</taxon>
        <taxon>Pseudomonadati</taxon>
        <taxon>Pseudomonadota</taxon>
        <taxon>Gammaproteobacteria</taxon>
        <taxon>Enterobacterales</taxon>
        <taxon>Enterobacteriaceae</taxon>
        <taxon>Scandinavium</taxon>
    </lineage>
</organism>
<dbReference type="InterPro" id="IPR036937">
    <property type="entry name" value="Adhesion_dom_fimbrial_sf"/>
</dbReference>
<evidence type="ECO:0000313" key="3">
    <source>
        <dbReference type="EMBL" id="MDX6041843.1"/>
    </source>
</evidence>
<name>A0ABU4QUB7_9ENTR</name>
<reference evidence="3 4" key="1">
    <citation type="submission" date="2023-11" db="EMBL/GenBank/DDBJ databases">
        <title>Scandinavium wanjuensis sp. nov., isolated from lettuce South Korea.</title>
        <authorList>
            <person name="Park J."/>
            <person name="Park S."/>
            <person name="Oh K.K."/>
            <person name="Cho G.S."/>
            <person name="Franz C.M.A.P."/>
        </authorList>
    </citation>
    <scope>NUCLEOTIDE SEQUENCE [LARGE SCALE GENOMIC DNA]</scope>
    <source>
        <strain evidence="3 4">V105_6</strain>
    </source>
</reference>
<sequence length="190" mass="20114">MIKKHYFITLASLLGCANVSLSFAQSLDVKFTASIRETTCDMRITGGTGNVDNYTISIGNGGKTSLDKIISADASTSKPFTLDIVTCPTSISRLKTTISGTPSHYLNTALINNLSGTEASSFVGATISRSNGGNAFVINSTNDPDRIVWTSAEINSKRVSLVAKLVPTYGSTKVTPGAFSTTATFNFTYE</sequence>
<proteinExistence type="predicted"/>
<feature type="domain" description="Fimbrial-type adhesion" evidence="2">
    <location>
        <begin position="30"/>
        <end position="189"/>
    </location>
</feature>
<evidence type="ECO:0000256" key="1">
    <source>
        <dbReference type="SAM" id="SignalP"/>
    </source>
</evidence>
<dbReference type="InterPro" id="IPR008966">
    <property type="entry name" value="Adhesion_dom_sf"/>
</dbReference>
<keyword evidence="4" id="KW-1185">Reference proteome</keyword>
<dbReference type="SUPFAM" id="SSF49401">
    <property type="entry name" value="Bacterial adhesins"/>
    <property type="match status" value="1"/>
</dbReference>
<dbReference type="PANTHER" id="PTHR33420:SF33">
    <property type="entry name" value="MINOR FIMBRIAL SUBUNIT"/>
    <property type="match status" value="1"/>
</dbReference>
<keyword evidence="1" id="KW-0732">Signal</keyword>
<dbReference type="PANTHER" id="PTHR33420">
    <property type="entry name" value="FIMBRIAL SUBUNIT ELFA-RELATED"/>
    <property type="match status" value="1"/>
</dbReference>
<dbReference type="RefSeq" id="WP_319786606.1">
    <property type="nucleotide sequence ID" value="NZ_JAWXRD010000038.1"/>
</dbReference>
<dbReference type="InterPro" id="IPR000259">
    <property type="entry name" value="Adhesion_dom_fimbrial"/>
</dbReference>